<name>A0A2H3CT61_ARMGA</name>
<gene>
    <name evidence="2" type="ORF">ARMGADRAFT_1086690</name>
</gene>
<feature type="region of interest" description="Disordered" evidence="1">
    <location>
        <begin position="132"/>
        <end position="153"/>
    </location>
</feature>
<reference evidence="3" key="1">
    <citation type="journal article" date="2017" name="Nat. Ecol. Evol.">
        <title>Genome expansion and lineage-specific genetic innovations in the forest pathogenic fungi Armillaria.</title>
        <authorList>
            <person name="Sipos G."/>
            <person name="Prasanna A.N."/>
            <person name="Walter M.C."/>
            <person name="O'Connor E."/>
            <person name="Balint B."/>
            <person name="Krizsan K."/>
            <person name="Kiss B."/>
            <person name="Hess J."/>
            <person name="Varga T."/>
            <person name="Slot J."/>
            <person name="Riley R."/>
            <person name="Boka B."/>
            <person name="Rigling D."/>
            <person name="Barry K."/>
            <person name="Lee J."/>
            <person name="Mihaltcheva S."/>
            <person name="LaButti K."/>
            <person name="Lipzen A."/>
            <person name="Waldron R."/>
            <person name="Moloney N.M."/>
            <person name="Sperisen C."/>
            <person name="Kredics L."/>
            <person name="Vagvoelgyi C."/>
            <person name="Patrignani A."/>
            <person name="Fitzpatrick D."/>
            <person name="Nagy I."/>
            <person name="Doyle S."/>
            <person name="Anderson J.B."/>
            <person name="Grigoriev I.V."/>
            <person name="Gueldener U."/>
            <person name="Muensterkoetter M."/>
            <person name="Nagy L.G."/>
        </authorList>
    </citation>
    <scope>NUCLEOTIDE SEQUENCE [LARGE SCALE GENOMIC DNA]</scope>
    <source>
        <strain evidence="3">Ar21-2</strain>
    </source>
</reference>
<feature type="region of interest" description="Disordered" evidence="1">
    <location>
        <begin position="26"/>
        <end position="50"/>
    </location>
</feature>
<dbReference type="AlphaFoldDB" id="A0A2H3CT61"/>
<dbReference type="OrthoDB" id="10483148at2759"/>
<evidence type="ECO:0000313" key="2">
    <source>
        <dbReference type="EMBL" id="PBK86215.1"/>
    </source>
</evidence>
<dbReference type="InParanoid" id="A0A2H3CT61"/>
<organism evidence="2 3">
    <name type="scientific">Armillaria gallica</name>
    <name type="common">Bulbous honey fungus</name>
    <name type="synonym">Armillaria bulbosa</name>
    <dbReference type="NCBI Taxonomy" id="47427"/>
    <lineage>
        <taxon>Eukaryota</taxon>
        <taxon>Fungi</taxon>
        <taxon>Dikarya</taxon>
        <taxon>Basidiomycota</taxon>
        <taxon>Agaricomycotina</taxon>
        <taxon>Agaricomycetes</taxon>
        <taxon>Agaricomycetidae</taxon>
        <taxon>Agaricales</taxon>
        <taxon>Marasmiineae</taxon>
        <taxon>Physalacriaceae</taxon>
        <taxon>Armillaria</taxon>
    </lineage>
</organism>
<proteinExistence type="predicted"/>
<accession>A0A2H3CT61</accession>
<keyword evidence="3" id="KW-1185">Reference proteome</keyword>
<protein>
    <submittedName>
        <fullName evidence="2">Uncharacterized protein</fullName>
    </submittedName>
</protein>
<dbReference type="EMBL" id="KZ293685">
    <property type="protein sequence ID" value="PBK86215.1"/>
    <property type="molecule type" value="Genomic_DNA"/>
</dbReference>
<sequence length="157" mass="17677">MTVECGTVETGLPANRPMLRLKATVPENTRSKQPRSSLLNIAQPDEPNTPGWELLQGADQYEEERHFRQELIAAGLASRLVSFHFVDLDSYRRFIQDKDTSPVDARITLVQRMGNLEVDRLSSLMVEAMAEGKPTPVQEDGGRKGRQWQETSIPLCI</sequence>
<evidence type="ECO:0000256" key="1">
    <source>
        <dbReference type="SAM" id="MobiDB-lite"/>
    </source>
</evidence>
<evidence type="ECO:0000313" key="3">
    <source>
        <dbReference type="Proteomes" id="UP000217790"/>
    </source>
</evidence>
<dbReference type="Proteomes" id="UP000217790">
    <property type="component" value="Unassembled WGS sequence"/>
</dbReference>